<name>A0A0E9UHP4_ANGAN</name>
<protein>
    <submittedName>
        <fullName evidence="1">Uncharacterized protein</fullName>
    </submittedName>
</protein>
<sequence>MVKSPVIPPYAAVSFSSTSQPMFTISHFRKTQYNSEHKLAKLMSRFG</sequence>
<reference evidence="1" key="1">
    <citation type="submission" date="2014-11" db="EMBL/GenBank/DDBJ databases">
        <authorList>
            <person name="Amaro Gonzalez C."/>
        </authorList>
    </citation>
    <scope>NUCLEOTIDE SEQUENCE</scope>
</reference>
<evidence type="ECO:0000313" key="1">
    <source>
        <dbReference type="EMBL" id="JAH64518.1"/>
    </source>
</evidence>
<proteinExistence type="predicted"/>
<reference evidence="1" key="2">
    <citation type="journal article" date="2015" name="Fish Shellfish Immunol.">
        <title>Early steps in the European eel (Anguilla anguilla)-Vibrio vulnificus interaction in the gills: Role of the RtxA13 toxin.</title>
        <authorList>
            <person name="Callol A."/>
            <person name="Pajuelo D."/>
            <person name="Ebbesson L."/>
            <person name="Teles M."/>
            <person name="MacKenzie S."/>
            <person name="Amaro C."/>
        </authorList>
    </citation>
    <scope>NUCLEOTIDE SEQUENCE</scope>
</reference>
<dbReference type="EMBL" id="GBXM01044059">
    <property type="protein sequence ID" value="JAH64518.1"/>
    <property type="molecule type" value="Transcribed_RNA"/>
</dbReference>
<dbReference type="AlphaFoldDB" id="A0A0E9UHP4"/>
<organism evidence="1">
    <name type="scientific">Anguilla anguilla</name>
    <name type="common">European freshwater eel</name>
    <name type="synonym">Muraena anguilla</name>
    <dbReference type="NCBI Taxonomy" id="7936"/>
    <lineage>
        <taxon>Eukaryota</taxon>
        <taxon>Metazoa</taxon>
        <taxon>Chordata</taxon>
        <taxon>Craniata</taxon>
        <taxon>Vertebrata</taxon>
        <taxon>Euteleostomi</taxon>
        <taxon>Actinopterygii</taxon>
        <taxon>Neopterygii</taxon>
        <taxon>Teleostei</taxon>
        <taxon>Anguilliformes</taxon>
        <taxon>Anguillidae</taxon>
        <taxon>Anguilla</taxon>
    </lineage>
</organism>
<accession>A0A0E9UHP4</accession>